<dbReference type="EMBL" id="JAMKFB020000006">
    <property type="protein sequence ID" value="KAL0191477.1"/>
    <property type="molecule type" value="Genomic_DNA"/>
</dbReference>
<evidence type="ECO:0000256" key="1">
    <source>
        <dbReference type="ARBA" id="ARBA00023180"/>
    </source>
</evidence>
<protein>
    <recommendedName>
        <fullName evidence="3">Sema domain-containing protein</fullName>
    </recommendedName>
</protein>
<accession>A0ABD0QZ47</accession>
<dbReference type="GO" id="GO:0007399">
    <property type="term" value="P:nervous system development"/>
    <property type="evidence" value="ECO:0007669"/>
    <property type="project" value="UniProtKB-ARBA"/>
</dbReference>
<organism evidence="4 5">
    <name type="scientific">Cirrhinus mrigala</name>
    <name type="common">Mrigala</name>
    <dbReference type="NCBI Taxonomy" id="683832"/>
    <lineage>
        <taxon>Eukaryota</taxon>
        <taxon>Metazoa</taxon>
        <taxon>Chordata</taxon>
        <taxon>Craniata</taxon>
        <taxon>Vertebrata</taxon>
        <taxon>Euteleostomi</taxon>
        <taxon>Actinopterygii</taxon>
        <taxon>Neopterygii</taxon>
        <taxon>Teleostei</taxon>
        <taxon>Ostariophysi</taxon>
        <taxon>Cypriniformes</taxon>
        <taxon>Cyprinidae</taxon>
        <taxon>Labeoninae</taxon>
        <taxon>Labeonini</taxon>
        <taxon>Cirrhinus</taxon>
    </lineage>
</organism>
<dbReference type="PANTHER" id="PTHR11036:SF27">
    <property type="entry name" value="SEMAPHORIN-3F"/>
    <property type="match status" value="1"/>
</dbReference>
<evidence type="ECO:0000259" key="3">
    <source>
        <dbReference type="PROSITE" id="PS51004"/>
    </source>
</evidence>
<comment type="caution">
    <text evidence="4">The sequence shown here is derived from an EMBL/GenBank/DDBJ whole genome shotgun (WGS) entry which is preliminary data.</text>
</comment>
<feature type="domain" description="Sema" evidence="3">
    <location>
        <begin position="1"/>
        <end position="65"/>
    </location>
</feature>
<feature type="non-terminal residue" evidence="4">
    <location>
        <position position="65"/>
    </location>
</feature>
<feature type="non-terminal residue" evidence="4">
    <location>
        <position position="1"/>
    </location>
</feature>
<keyword evidence="1" id="KW-0325">Glycoprotein</keyword>
<evidence type="ECO:0000313" key="5">
    <source>
        <dbReference type="Proteomes" id="UP001529510"/>
    </source>
</evidence>
<dbReference type="AlphaFoldDB" id="A0ABD0QZ47"/>
<dbReference type="InterPro" id="IPR036352">
    <property type="entry name" value="Semap_dom_sf"/>
</dbReference>
<sequence>GTFTPNMKSTKDYPDEVINFMRNHPTMFNAVYPVHKRPLVVRTNVDYEFTTITVDQVAAADGNYE</sequence>
<dbReference type="Gene3D" id="2.130.10.10">
    <property type="entry name" value="YVTN repeat-like/Quinoprotein amine dehydrogenase"/>
    <property type="match status" value="1"/>
</dbReference>
<dbReference type="InterPro" id="IPR027231">
    <property type="entry name" value="Semaphorin"/>
</dbReference>
<dbReference type="SUPFAM" id="SSF101912">
    <property type="entry name" value="Sema domain"/>
    <property type="match status" value="1"/>
</dbReference>
<evidence type="ECO:0000256" key="2">
    <source>
        <dbReference type="PROSITE-ProRule" id="PRU00352"/>
    </source>
</evidence>
<reference evidence="4 5" key="1">
    <citation type="submission" date="2024-05" db="EMBL/GenBank/DDBJ databases">
        <title>Genome sequencing and assembly of Indian major carp, Cirrhinus mrigala (Hamilton, 1822).</title>
        <authorList>
            <person name="Mohindra V."/>
            <person name="Chowdhury L.M."/>
            <person name="Lal K."/>
            <person name="Jena J.K."/>
        </authorList>
    </citation>
    <scope>NUCLEOTIDE SEQUENCE [LARGE SCALE GENOMIC DNA]</scope>
    <source>
        <strain evidence="4">CM1030</strain>
        <tissue evidence="4">Blood</tissue>
    </source>
</reference>
<dbReference type="InterPro" id="IPR015943">
    <property type="entry name" value="WD40/YVTN_repeat-like_dom_sf"/>
</dbReference>
<dbReference type="Pfam" id="PF01403">
    <property type="entry name" value="Sema"/>
    <property type="match status" value="1"/>
</dbReference>
<dbReference type="Proteomes" id="UP001529510">
    <property type="component" value="Unassembled WGS sequence"/>
</dbReference>
<comment type="caution">
    <text evidence="2">Lacks conserved residue(s) required for the propagation of feature annotation.</text>
</comment>
<keyword evidence="5" id="KW-1185">Reference proteome</keyword>
<dbReference type="PROSITE" id="PS51004">
    <property type="entry name" value="SEMA"/>
    <property type="match status" value="1"/>
</dbReference>
<gene>
    <name evidence="4" type="ORF">M9458_014175</name>
</gene>
<dbReference type="PANTHER" id="PTHR11036">
    <property type="entry name" value="SEMAPHORIN"/>
    <property type="match status" value="1"/>
</dbReference>
<dbReference type="InterPro" id="IPR001627">
    <property type="entry name" value="Semap_dom"/>
</dbReference>
<evidence type="ECO:0000313" key="4">
    <source>
        <dbReference type="EMBL" id="KAL0191477.1"/>
    </source>
</evidence>
<name>A0ABD0QZ47_CIRMR</name>
<proteinExistence type="predicted"/>